<dbReference type="InterPro" id="IPR000871">
    <property type="entry name" value="Beta-lactam_class-A"/>
</dbReference>
<dbReference type="PANTHER" id="PTHR35333:SF3">
    <property type="entry name" value="BETA-LACTAMASE-TYPE TRANSPEPTIDASE FOLD CONTAINING PROTEIN"/>
    <property type="match status" value="1"/>
</dbReference>
<accession>A0ABP5H698</accession>
<reference evidence="4" key="1">
    <citation type="journal article" date="2019" name="Int. J. Syst. Evol. Microbiol.">
        <title>The Global Catalogue of Microorganisms (GCM) 10K type strain sequencing project: providing services to taxonomists for standard genome sequencing and annotation.</title>
        <authorList>
            <consortium name="The Broad Institute Genomics Platform"/>
            <consortium name="The Broad Institute Genome Sequencing Center for Infectious Disease"/>
            <person name="Wu L."/>
            <person name="Ma J."/>
        </authorList>
    </citation>
    <scope>NUCLEOTIDE SEQUENCE [LARGE SCALE GENOMIC DNA]</scope>
    <source>
        <strain evidence="4">JCM 16014</strain>
    </source>
</reference>
<keyword evidence="4" id="KW-1185">Reference proteome</keyword>
<evidence type="ECO:0000313" key="3">
    <source>
        <dbReference type="EMBL" id="GAA2064061.1"/>
    </source>
</evidence>
<dbReference type="Proteomes" id="UP001500751">
    <property type="component" value="Unassembled WGS sequence"/>
</dbReference>
<dbReference type="Pfam" id="PF13354">
    <property type="entry name" value="Beta-lactamase2"/>
    <property type="match status" value="1"/>
</dbReference>
<dbReference type="PANTHER" id="PTHR35333">
    <property type="entry name" value="BETA-LACTAMASE"/>
    <property type="match status" value="1"/>
</dbReference>
<comment type="caution">
    <text evidence="3">The sequence shown here is derived from an EMBL/GenBank/DDBJ whole genome shotgun (WGS) entry which is preliminary data.</text>
</comment>
<evidence type="ECO:0000256" key="1">
    <source>
        <dbReference type="SAM" id="MobiDB-lite"/>
    </source>
</evidence>
<gene>
    <name evidence="3" type="ORF">GCM10009839_89370</name>
</gene>
<organism evidence="3 4">
    <name type="scientific">Catenulispora yoronensis</name>
    <dbReference type="NCBI Taxonomy" id="450799"/>
    <lineage>
        <taxon>Bacteria</taxon>
        <taxon>Bacillati</taxon>
        <taxon>Actinomycetota</taxon>
        <taxon>Actinomycetes</taxon>
        <taxon>Catenulisporales</taxon>
        <taxon>Catenulisporaceae</taxon>
        <taxon>Catenulispora</taxon>
    </lineage>
</organism>
<evidence type="ECO:0000259" key="2">
    <source>
        <dbReference type="Pfam" id="PF13354"/>
    </source>
</evidence>
<dbReference type="GO" id="GO:0016787">
    <property type="term" value="F:hydrolase activity"/>
    <property type="evidence" value="ECO:0007669"/>
    <property type="project" value="UniProtKB-KW"/>
</dbReference>
<feature type="domain" description="Beta-lactamase class A catalytic" evidence="2">
    <location>
        <begin position="17"/>
        <end position="223"/>
    </location>
</feature>
<name>A0ABP5H698_9ACTN</name>
<sequence length="270" mass="29099">MPDLPGTLAYSIPGWGEHRADEPLPLASVGKLLLLATMARGFNTGDLDPDEPLRLLDEDYASGSGVLLNLSARTWTLSDLARLTAAISDNTATNALLRRVGLDRVATDATTAGLHHTRILDRIREPRLPEHPPMFAIGTARELSAFTELIATNREWGPLLLEWMAGCADRSMIPASIPHDPEDSTVREVPLSATWVANKTGTDVGTRADVGVVRGTRQVCYAVVAQCAPGREFEMVVAMRELGVAVGRLAQDSREKSASGKPAHSSTMRD</sequence>
<keyword evidence="3" id="KW-0378">Hydrolase</keyword>
<dbReference type="SUPFAM" id="SSF56601">
    <property type="entry name" value="beta-lactamase/transpeptidase-like"/>
    <property type="match status" value="1"/>
</dbReference>
<protein>
    <submittedName>
        <fullName evidence="3">Serine hydrolase</fullName>
    </submittedName>
</protein>
<dbReference type="InterPro" id="IPR012338">
    <property type="entry name" value="Beta-lactam/transpept-like"/>
</dbReference>
<feature type="region of interest" description="Disordered" evidence="1">
    <location>
        <begin position="251"/>
        <end position="270"/>
    </location>
</feature>
<proteinExistence type="predicted"/>
<evidence type="ECO:0000313" key="4">
    <source>
        <dbReference type="Proteomes" id="UP001500751"/>
    </source>
</evidence>
<dbReference type="Gene3D" id="3.40.710.10">
    <property type="entry name" value="DD-peptidase/beta-lactamase superfamily"/>
    <property type="match status" value="1"/>
</dbReference>
<dbReference type="InterPro" id="IPR045155">
    <property type="entry name" value="Beta-lactam_cat"/>
</dbReference>
<dbReference type="RefSeq" id="WP_344671849.1">
    <property type="nucleotide sequence ID" value="NZ_BAAAQN010000094.1"/>
</dbReference>
<dbReference type="EMBL" id="BAAAQN010000094">
    <property type="protein sequence ID" value="GAA2064061.1"/>
    <property type="molecule type" value="Genomic_DNA"/>
</dbReference>